<proteinExistence type="inferred from homology"/>
<dbReference type="Pfam" id="PF06728">
    <property type="entry name" value="PIG-U"/>
    <property type="match status" value="1"/>
</dbReference>
<accession>A0A5B8MK06</accession>
<dbReference type="PANTHER" id="PTHR13121:SF0">
    <property type="entry name" value="PHOSPHATIDYLINOSITOL GLYCAN ANCHOR BIOSYNTHESIS CLASS U PROTEIN"/>
    <property type="match status" value="1"/>
</dbReference>
<dbReference type="STRING" id="1764295.A0A5B8MK06"/>
<feature type="transmembrane region" description="Helical" evidence="9">
    <location>
        <begin position="176"/>
        <end position="198"/>
    </location>
</feature>
<dbReference type="GO" id="GO:0006506">
    <property type="term" value="P:GPI anchor biosynthetic process"/>
    <property type="evidence" value="ECO:0007669"/>
    <property type="project" value="UniProtKB-UniPathway"/>
</dbReference>
<dbReference type="AlphaFoldDB" id="A0A5B8MK06"/>
<dbReference type="Proteomes" id="UP000316726">
    <property type="component" value="Chromosome 4"/>
</dbReference>
<dbReference type="UniPathway" id="UPA00196"/>
<evidence type="ECO:0000313" key="11">
    <source>
        <dbReference type="Proteomes" id="UP000316726"/>
    </source>
</evidence>
<keyword evidence="4" id="KW-0337">GPI-anchor biosynthesis</keyword>
<dbReference type="GO" id="GO:0042765">
    <property type="term" value="C:GPI-anchor transamidase complex"/>
    <property type="evidence" value="ECO:0007669"/>
    <property type="project" value="InterPro"/>
</dbReference>
<reference evidence="10 11" key="1">
    <citation type="submission" date="2018-07" db="EMBL/GenBank/DDBJ databases">
        <title>The complete nuclear genome of the prasinophyte Chloropicon primus (CCMP1205).</title>
        <authorList>
            <person name="Pombert J.-F."/>
            <person name="Otis C."/>
            <person name="Turmel M."/>
            <person name="Lemieux C."/>
        </authorList>
    </citation>
    <scope>NUCLEOTIDE SEQUENCE [LARGE SCALE GENOMIC DNA]</scope>
    <source>
        <strain evidence="10 11">CCMP1205</strain>
    </source>
</reference>
<evidence type="ECO:0000256" key="7">
    <source>
        <dbReference type="ARBA" id="ARBA00022989"/>
    </source>
</evidence>
<comment type="pathway">
    <text evidence="2">Glycolipid biosynthesis; glycosylphosphatidylinositol-anchor biosynthesis.</text>
</comment>
<evidence type="ECO:0000256" key="6">
    <source>
        <dbReference type="ARBA" id="ARBA00022824"/>
    </source>
</evidence>
<feature type="transmembrane region" description="Helical" evidence="9">
    <location>
        <begin position="100"/>
        <end position="123"/>
    </location>
</feature>
<keyword evidence="11" id="KW-1185">Reference proteome</keyword>
<evidence type="ECO:0000256" key="8">
    <source>
        <dbReference type="ARBA" id="ARBA00023136"/>
    </source>
</evidence>
<evidence type="ECO:0000313" key="10">
    <source>
        <dbReference type="EMBL" id="QDZ20611.1"/>
    </source>
</evidence>
<comment type="subcellular location">
    <subcellularLocation>
        <location evidence="1">Endoplasmic reticulum membrane</location>
        <topology evidence="1">Multi-pass membrane protein</topology>
    </subcellularLocation>
</comment>
<sequence length="398" mass="43027">MGEALWGLFRLVAGVEESLAQAFSSSMGATRCAEEGYDLAIKLGVSPYETGVFEQPPLVLLKQWSGLTPFAEGGTWNVFVAIVVHYLFEAAGSKSLGRFASFLVLAFGQSLGLEEAGILLALLGSLRGSESLACIGAAAATYLSPRTTCLLAWPLFKIASLRRKSSVAGLPRARAFLAFLAKIALVWCALAAASSVFLKTVLGLGRFGDFGYSQVTAHWLKHSYGQHGAGPDALAPSASLAWYFNVQMFPEMKKMFGILVSLQPLLLAVPLALELDQPSLCSHLFLAQVLVCNLFRWRYHLGHFLVETISVCAFHAVALGGKPSFSMLASGSLALICVSLLHATRVLWIEEGVANSNFYWAMAIGFNLARMAILQSVLVQARESLEAKDTRKNEKKEQ</sequence>
<keyword evidence="5 9" id="KW-0812">Transmembrane</keyword>
<evidence type="ECO:0000256" key="4">
    <source>
        <dbReference type="ARBA" id="ARBA00022502"/>
    </source>
</evidence>
<keyword evidence="7 9" id="KW-1133">Transmembrane helix</keyword>
<evidence type="ECO:0000256" key="9">
    <source>
        <dbReference type="SAM" id="Phobius"/>
    </source>
</evidence>
<name>A0A5B8MK06_9CHLO</name>
<feature type="transmembrane region" description="Helical" evidence="9">
    <location>
        <begin position="67"/>
        <end position="88"/>
    </location>
</feature>
<feature type="transmembrane region" description="Helical" evidence="9">
    <location>
        <begin position="135"/>
        <end position="156"/>
    </location>
</feature>
<dbReference type="PANTHER" id="PTHR13121">
    <property type="entry name" value="GPI TRANSAMIDASE COMPONENT PIG-U"/>
    <property type="match status" value="1"/>
</dbReference>
<dbReference type="GO" id="GO:0016255">
    <property type="term" value="P:attachment of GPI anchor to protein"/>
    <property type="evidence" value="ECO:0007669"/>
    <property type="project" value="InterPro"/>
</dbReference>
<dbReference type="OrthoDB" id="549017at2759"/>
<dbReference type="EMBL" id="CP031037">
    <property type="protein sequence ID" value="QDZ20611.1"/>
    <property type="molecule type" value="Genomic_DNA"/>
</dbReference>
<gene>
    <name evidence="10" type="ORF">A3770_04p31290</name>
</gene>
<evidence type="ECO:0000256" key="5">
    <source>
        <dbReference type="ARBA" id="ARBA00022692"/>
    </source>
</evidence>
<evidence type="ECO:0000256" key="1">
    <source>
        <dbReference type="ARBA" id="ARBA00004477"/>
    </source>
</evidence>
<keyword evidence="8 9" id="KW-0472">Membrane</keyword>
<dbReference type="InterPro" id="IPR009600">
    <property type="entry name" value="PIG-U"/>
</dbReference>
<keyword evidence="6" id="KW-0256">Endoplasmic reticulum</keyword>
<evidence type="ECO:0000256" key="2">
    <source>
        <dbReference type="ARBA" id="ARBA00004687"/>
    </source>
</evidence>
<protein>
    <recommendedName>
        <fullName evidence="12">GPI mannosyltransferase 2</fullName>
    </recommendedName>
</protein>
<organism evidence="10 11">
    <name type="scientific">Chloropicon primus</name>
    <dbReference type="NCBI Taxonomy" id="1764295"/>
    <lineage>
        <taxon>Eukaryota</taxon>
        <taxon>Viridiplantae</taxon>
        <taxon>Chlorophyta</taxon>
        <taxon>Chloropicophyceae</taxon>
        <taxon>Chloropicales</taxon>
        <taxon>Chloropicaceae</taxon>
        <taxon>Chloropicon</taxon>
    </lineage>
</organism>
<evidence type="ECO:0008006" key="12">
    <source>
        <dbReference type="Google" id="ProtNLM"/>
    </source>
</evidence>
<evidence type="ECO:0000256" key="3">
    <source>
        <dbReference type="ARBA" id="ARBA00010026"/>
    </source>
</evidence>
<comment type="similarity">
    <text evidence="3">Belongs to the PIGU family.</text>
</comment>